<dbReference type="PANTHER" id="PTHR21091">
    <property type="entry name" value="METHYLTETRAHYDROFOLATE:HOMOCYSTEINE METHYLTRANSFERASE RELATED"/>
    <property type="match status" value="1"/>
</dbReference>
<feature type="chain" id="PRO_5042125571" description="Uroporphyrinogen decarboxylase (URO-D) domain-containing protein" evidence="1">
    <location>
        <begin position="18"/>
        <end position="369"/>
    </location>
</feature>
<dbReference type="Proteomes" id="UP001230188">
    <property type="component" value="Unassembled WGS sequence"/>
</dbReference>
<dbReference type="InterPro" id="IPR000257">
    <property type="entry name" value="Uroporphyrinogen_deCOase"/>
</dbReference>
<feature type="domain" description="Uroporphyrinogen decarboxylase (URO-D)" evidence="2">
    <location>
        <begin position="17"/>
        <end position="369"/>
    </location>
</feature>
<reference evidence="3" key="1">
    <citation type="submission" date="2023-01" db="EMBL/GenBank/DDBJ databases">
        <title>Metagenome sequencing of chrysophaentin producing Chrysophaeum taylorii.</title>
        <authorList>
            <person name="Davison J."/>
            <person name="Bewley C."/>
        </authorList>
    </citation>
    <scope>NUCLEOTIDE SEQUENCE</scope>
    <source>
        <strain evidence="3">NIES-1699</strain>
    </source>
</reference>
<proteinExistence type="predicted"/>
<organism evidence="3 4">
    <name type="scientific">Chrysophaeum taylorii</name>
    <dbReference type="NCBI Taxonomy" id="2483200"/>
    <lineage>
        <taxon>Eukaryota</taxon>
        <taxon>Sar</taxon>
        <taxon>Stramenopiles</taxon>
        <taxon>Ochrophyta</taxon>
        <taxon>Pelagophyceae</taxon>
        <taxon>Pelagomonadales</taxon>
        <taxon>Pelagomonadaceae</taxon>
        <taxon>Chrysophaeum</taxon>
    </lineage>
</organism>
<comment type="caution">
    <text evidence="3">The sequence shown here is derived from an EMBL/GenBank/DDBJ whole genome shotgun (WGS) entry which is preliminary data.</text>
</comment>
<dbReference type="GO" id="GO:0004853">
    <property type="term" value="F:uroporphyrinogen decarboxylase activity"/>
    <property type="evidence" value="ECO:0007669"/>
    <property type="project" value="InterPro"/>
</dbReference>
<dbReference type="EMBL" id="JAQMWT010000428">
    <property type="protein sequence ID" value="KAJ8601475.1"/>
    <property type="molecule type" value="Genomic_DNA"/>
</dbReference>
<evidence type="ECO:0000256" key="1">
    <source>
        <dbReference type="SAM" id="SignalP"/>
    </source>
</evidence>
<evidence type="ECO:0000313" key="3">
    <source>
        <dbReference type="EMBL" id="KAJ8601475.1"/>
    </source>
</evidence>
<dbReference type="GO" id="GO:0005829">
    <property type="term" value="C:cytosol"/>
    <property type="evidence" value="ECO:0007669"/>
    <property type="project" value="TreeGrafter"/>
</dbReference>
<dbReference type="GO" id="GO:0006783">
    <property type="term" value="P:heme biosynthetic process"/>
    <property type="evidence" value="ECO:0007669"/>
    <property type="project" value="TreeGrafter"/>
</dbReference>
<dbReference type="Pfam" id="PF01208">
    <property type="entry name" value="URO-D"/>
    <property type="match status" value="1"/>
</dbReference>
<dbReference type="SUPFAM" id="SSF51726">
    <property type="entry name" value="UROD/MetE-like"/>
    <property type="match status" value="1"/>
</dbReference>
<keyword evidence="4" id="KW-1185">Reference proteome</keyword>
<keyword evidence="1" id="KW-0732">Signal</keyword>
<dbReference type="InterPro" id="IPR038071">
    <property type="entry name" value="UROD/MetE-like_sf"/>
</dbReference>
<dbReference type="AlphaFoldDB" id="A0AAD7UB15"/>
<feature type="signal peptide" evidence="1">
    <location>
        <begin position="1"/>
        <end position="17"/>
    </location>
</feature>
<sequence length="369" mass="40810">MMRVWLLAVAARGLAPANDLVVRAARCQPVERTPVWLFRQAGRHMPEYREYKEQTGKQFLELLKDPLDVAEVTMQPLRRYDVDAAILFSDILVLAQALGIDVTMPGGVGIQVPRPIETPDHASYIADLAAHDPEWLVRTNLRHVTRAVTEIRAAQLREGRDVTLLGFSAAPWTLLYYVLGSSSKKVAPARDFFKSHPAACERLMDALEDLIVEYLSAQVDHGAHAVQVFEAMAGALDARTFSTFAAPRLVSLAHKFKRRHPDVPLFVFARGANQEANQALASHYDVITLDTTANRRDLRSKVDCCLQGNLDPKLLVNADADSPSILEKEVSKMLMDFALGPLIANLGEGLAGTEDPLLVKAFVDAVHQY</sequence>
<dbReference type="PANTHER" id="PTHR21091:SF169">
    <property type="entry name" value="UROPORPHYRINOGEN DECARBOXYLASE"/>
    <property type="match status" value="1"/>
</dbReference>
<evidence type="ECO:0000259" key="2">
    <source>
        <dbReference type="Pfam" id="PF01208"/>
    </source>
</evidence>
<accession>A0AAD7UB15</accession>
<name>A0AAD7UB15_9STRA</name>
<evidence type="ECO:0000313" key="4">
    <source>
        <dbReference type="Proteomes" id="UP001230188"/>
    </source>
</evidence>
<protein>
    <recommendedName>
        <fullName evidence="2">Uroporphyrinogen decarboxylase (URO-D) domain-containing protein</fullName>
    </recommendedName>
</protein>
<gene>
    <name evidence="3" type="ORF">CTAYLR_005698</name>
</gene>
<dbReference type="Gene3D" id="3.20.20.210">
    <property type="match status" value="1"/>
</dbReference>